<name>A0A099X206_9PORP</name>
<accession>A0A099X206</accession>
<feature type="chain" id="PRO_5001956577" evidence="1">
    <location>
        <begin position="21"/>
        <end position="203"/>
    </location>
</feature>
<proteinExistence type="predicted"/>
<evidence type="ECO:0000313" key="3">
    <source>
        <dbReference type="Proteomes" id="UP000030130"/>
    </source>
</evidence>
<protein>
    <submittedName>
        <fullName evidence="2">Uncharacterized protein</fullName>
    </submittedName>
</protein>
<dbReference type="Proteomes" id="UP000030130">
    <property type="component" value="Unassembled WGS sequence"/>
</dbReference>
<feature type="signal peptide" evidence="1">
    <location>
        <begin position="1"/>
        <end position="20"/>
    </location>
</feature>
<dbReference type="RefSeq" id="WP_039417915.1">
    <property type="nucleotide sequence ID" value="NZ_JRAI01000063.1"/>
</dbReference>
<dbReference type="EMBL" id="JRAI01000063">
    <property type="protein sequence ID" value="KGN84935.1"/>
    <property type="molecule type" value="Genomic_DNA"/>
</dbReference>
<reference evidence="2 3" key="1">
    <citation type="submission" date="2014-08" db="EMBL/GenBank/DDBJ databases">
        <title>Porphyromonas gulae strain:COT-052_OH1451 Genome sequencing.</title>
        <authorList>
            <person name="Wallis C."/>
            <person name="Deusch O."/>
            <person name="O'Flynn C."/>
            <person name="Davis I."/>
            <person name="Jospin G."/>
            <person name="Darling A.E."/>
            <person name="Coil D.A."/>
            <person name="Alexiev A."/>
            <person name="Horsfall A."/>
            <person name="Kirkwood N."/>
            <person name="Harris S."/>
            <person name="Eisen J.A."/>
        </authorList>
    </citation>
    <scope>NUCLEOTIDE SEQUENCE [LARGE SCALE GENOMIC DNA]</scope>
    <source>
        <strain evidence="3">COT-052 OH1451</strain>
    </source>
</reference>
<evidence type="ECO:0000256" key="1">
    <source>
        <dbReference type="SAM" id="SignalP"/>
    </source>
</evidence>
<evidence type="ECO:0000313" key="2">
    <source>
        <dbReference type="EMBL" id="KGN84935.1"/>
    </source>
</evidence>
<sequence>MKLKISFLLLFFTISQQLSAQEMVKVTSHYGIGNEEIQDIIDFENIYVEKLTFQGKLLKGKSYIIDLEEYKEGKRVNTSTLFDGTETDYFRIKSEHESIKFFFKINEGKLKTYIRGAKFASQKFYSTLPYDPDKYAVKDFFGEEKELTVDLDKRNTIFAIITPTIHEDGSGSYCEVVQSGVAPEKLGEHFSIPHYYLVTIRFE</sequence>
<gene>
    <name evidence="2" type="ORF">HR08_07715</name>
</gene>
<keyword evidence="1" id="KW-0732">Signal</keyword>
<dbReference type="AlphaFoldDB" id="A0A099X206"/>
<dbReference type="GeneID" id="57238945"/>
<organism evidence="2 3">
    <name type="scientific">Porphyromonas gulae</name>
    <dbReference type="NCBI Taxonomy" id="111105"/>
    <lineage>
        <taxon>Bacteria</taxon>
        <taxon>Pseudomonadati</taxon>
        <taxon>Bacteroidota</taxon>
        <taxon>Bacteroidia</taxon>
        <taxon>Bacteroidales</taxon>
        <taxon>Porphyromonadaceae</taxon>
        <taxon>Porphyromonas</taxon>
    </lineage>
</organism>
<dbReference type="OrthoDB" id="883791at2"/>
<dbReference type="eggNOG" id="ENOG5032VXC">
    <property type="taxonomic scope" value="Bacteria"/>
</dbReference>
<comment type="caution">
    <text evidence="2">The sequence shown here is derived from an EMBL/GenBank/DDBJ whole genome shotgun (WGS) entry which is preliminary data.</text>
</comment>